<protein>
    <recommendedName>
        <fullName evidence="7">Enhancer of polycomb-like protein</fullName>
    </recommendedName>
</protein>
<evidence type="ECO:0000313" key="11">
    <source>
        <dbReference type="Proteomes" id="UP000190831"/>
    </source>
</evidence>
<comment type="subcellular location">
    <subcellularLocation>
        <location evidence="1 7">Nucleus</location>
    </subcellularLocation>
</comment>
<feature type="compositionally biased region" description="Low complexity" evidence="8">
    <location>
        <begin position="698"/>
        <end position="716"/>
    </location>
</feature>
<keyword evidence="11" id="KW-1185">Reference proteome</keyword>
<dbReference type="OrthoDB" id="435275at2759"/>
<dbReference type="PANTHER" id="PTHR14898">
    <property type="entry name" value="ENHANCER OF POLYCOMB"/>
    <property type="match status" value="1"/>
</dbReference>
<reference evidence="11" key="1">
    <citation type="submission" date="2016-03" db="EMBL/GenBank/DDBJ databases">
        <authorList>
            <person name="Devillers H."/>
        </authorList>
    </citation>
    <scope>NUCLEOTIDE SEQUENCE [LARGE SCALE GENOMIC DNA]</scope>
</reference>
<evidence type="ECO:0000256" key="5">
    <source>
        <dbReference type="ARBA" id="ARBA00023242"/>
    </source>
</evidence>
<dbReference type="EMBL" id="LT598489">
    <property type="protein sequence ID" value="SCV99950.1"/>
    <property type="molecule type" value="Genomic_DNA"/>
</dbReference>
<dbReference type="GO" id="GO:0006357">
    <property type="term" value="P:regulation of transcription by RNA polymerase II"/>
    <property type="evidence" value="ECO:0007669"/>
    <property type="project" value="InterPro"/>
</dbReference>
<dbReference type="OMA" id="MLGTKSY"/>
<evidence type="ECO:0000256" key="6">
    <source>
        <dbReference type="ARBA" id="ARBA00025513"/>
    </source>
</evidence>
<evidence type="ECO:0000256" key="1">
    <source>
        <dbReference type="ARBA" id="ARBA00004123"/>
    </source>
</evidence>
<dbReference type="InterPro" id="IPR024943">
    <property type="entry name" value="Enhancer_polycomb"/>
</dbReference>
<keyword evidence="5 7" id="KW-0539">Nucleus</keyword>
<comment type="similarity">
    <text evidence="2 7">Belongs to the enhancer of polycomb family.</text>
</comment>
<dbReference type="GO" id="GO:0035267">
    <property type="term" value="C:NuA4 histone acetyltransferase complex"/>
    <property type="evidence" value="ECO:0007669"/>
    <property type="project" value="InterPro"/>
</dbReference>
<evidence type="ECO:0000256" key="8">
    <source>
        <dbReference type="SAM" id="MobiDB-lite"/>
    </source>
</evidence>
<feature type="region of interest" description="Disordered" evidence="8">
    <location>
        <begin position="374"/>
        <end position="403"/>
    </location>
</feature>
<sequence length="743" mass="86642">MPTPSVSEAANTRFRHRKISVKQRLHVYKASDLKSLDKDELQQRELVEIETGVEKNEEKEEHLHKILQKNQLTSKDLYIPTPDASRTWPEYEKFYTGKFIEPGNYIRFSATVEDCCGPCYTMDERDEEYLKETVNSKLEEDDRVTEDEFEIICSNFETAIKERQPFLSMDPHNILSFEELKPTILKRSLGDAGIKSKLAEELGLHSKPFMTQLDPPITVEPRPISVLLERFGSQIYGYWKERKIEAHGDEIFPQLKFERPGEKDDNDPYICFRRREVRHARKTRRVDFQNSNKLRLLYQQLQYTKELAFLVAKREKMSMDMLEKDRQIFELRRDIKPLKRSLGIRGEDEDLVSHKKRRLTSNVIMTNASEINARKLKSKSKKAASATPNAKPGLSKGSNKLTKQQAQQMQQLQQLQQQKQQANAIAAHVYVKLPSSKVPDIILEDVENILSTKEKSARRYVEERMRKRRLEDGELFFNLTDDPYNPVFDISIPKNVSSSNAPFSSIASSKFETDRSYYVPHLENYLSGNTDEIRIINKDGESVENPKYKKVELFNPFDEHREVYTRDLPLKLRRRVGRLGIEYVDRRRSENDSNSLAEFLDFSEIERQERENDVIDVYDSKLDELYRLHDKWKYNSETHEYGTKFSNEPARLNQISNETQVIRFGTMLGTKSYEQLRDATLKYRQEIYNQRKIPKTINSSRQQRSNGSNGSSTSGTATPLRPPSASSLKKTSNTKQQQVTPVK</sequence>
<evidence type="ECO:0000256" key="2">
    <source>
        <dbReference type="ARBA" id="ARBA00008035"/>
    </source>
</evidence>
<keyword evidence="4 7" id="KW-0804">Transcription</keyword>
<evidence type="ECO:0000313" key="10">
    <source>
        <dbReference type="EMBL" id="SCV99950.1"/>
    </source>
</evidence>
<dbReference type="GO" id="GO:0005634">
    <property type="term" value="C:nucleus"/>
    <property type="evidence" value="ECO:0007669"/>
    <property type="project" value="UniProtKB-SubCell"/>
</dbReference>
<dbReference type="AlphaFoldDB" id="A0A1G4M7Y3"/>
<keyword evidence="3 7" id="KW-0805">Transcription regulation</keyword>
<name>A0A1G4M7Y3_LACFM</name>
<feature type="compositionally biased region" description="Polar residues" evidence="8">
    <location>
        <begin position="724"/>
        <end position="743"/>
    </location>
</feature>
<evidence type="ECO:0000256" key="4">
    <source>
        <dbReference type="ARBA" id="ARBA00023163"/>
    </source>
</evidence>
<gene>
    <name evidence="10" type="ORF">LAFE_0B06106G</name>
</gene>
<comment type="function">
    <text evidence="6">Component of the NuA4 histone acetyltransferase complex which is involved in transcriptional activation of selected genes principally by acetylation of nucleosomal histone H4 and H2A. The NuA4 complex is also involved in DNA repair. Involved in gene silencing by neighboring heterochromatin, blockage of the silencing spreading along the chromosome, and required for cell cycle progression through G2/M.</text>
</comment>
<evidence type="ECO:0000256" key="3">
    <source>
        <dbReference type="ARBA" id="ARBA00023015"/>
    </source>
</evidence>
<dbReference type="Pfam" id="PF10513">
    <property type="entry name" value="EPL1"/>
    <property type="match status" value="1"/>
</dbReference>
<feature type="region of interest" description="Disordered" evidence="8">
    <location>
        <begin position="692"/>
        <end position="743"/>
    </location>
</feature>
<dbReference type="STRING" id="4955.A0A1G4M7Y3"/>
<dbReference type="InterPro" id="IPR019542">
    <property type="entry name" value="Enhancer_polycomb-like_N"/>
</dbReference>
<proteinExistence type="inferred from homology"/>
<dbReference type="Proteomes" id="UP000190831">
    <property type="component" value="Chromosome B"/>
</dbReference>
<evidence type="ECO:0000259" key="9">
    <source>
        <dbReference type="Pfam" id="PF10513"/>
    </source>
</evidence>
<feature type="domain" description="Enhancer of polycomb-like N-terminal" evidence="9">
    <location>
        <begin position="15"/>
        <end position="158"/>
    </location>
</feature>
<evidence type="ECO:0000256" key="7">
    <source>
        <dbReference type="RuleBase" id="RU361124"/>
    </source>
</evidence>
<organism evidence="10 11">
    <name type="scientific">Lachancea fermentati</name>
    <name type="common">Zygosaccharomyces fermentati</name>
    <dbReference type="NCBI Taxonomy" id="4955"/>
    <lineage>
        <taxon>Eukaryota</taxon>
        <taxon>Fungi</taxon>
        <taxon>Dikarya</taxon>
        <taxon>Ascomycota</taxon>
        <taxon>Saccharomycotina</taxon>
        <taxon>Saccharomycetes</taxon>
        <taxon>Saccharomycetales</taxon>
        <taxon>Saccharomycetaceae</taxon>
        <taxon>Lachancea</taxon>
    </lineage>
</organism>
<accession>A0A1G4M7Y3</accession>